<dbReference type="Pfam" id="PF09250">
    <property type="entry name" value="Prim-Pol"/>
    <property type="match status" value="1"/>
</dbReference>
<dbReference type="Gene3D" id="3.30.720.160">
    <property type="entry name" value="Bifunctional DNA primase/polymerase, N-terminal"/>
    <property type="match status" value="1"/>
</dbReference>
<name>A0A084AC99_LACLC</name>
<comment type="caution">
    <text evidence="3">The sequence shown here is derived from an EMBL/GenBank/DDBJ whole genome shotgun (WGS) entry which is preliminary data.</text>
</comment>
<feature type="domain" description="DNA primase/polymerase bifunctional N-terminal" evidence="2">
    <location>
        <begin position="9"/>
        <end position="160"/>
    </location>
</feature>
<proteinExistence type="predicted"/>
<dbReference type="SMART" id="SM00942">
    <property type="entry name" value="PriCT_1"/>
    <property type="match status" value="1"/>
</dbReference>
<dbReference type="Pfam" id="PF08708">
    <property type="entry name" value="PriCT_1"/>
    <property type="match status" value="1"/>
</dbReference>
<evidence type="ECO:0000313" key="4">
    <source>
        <dbReference type="Proteomes" id="UP000028401"/>
    </source>
</evidence>
<reference evidence="3 4" key="1">
    <citation type="submission" date="2014-06" db="EMBL/GenBank/DDBJ databases">
        <title>Draft genome sequence of the putrescine producing strain Lactococcus lactis subsp cremoris GE214.</title>
        <authorList>
            <person name="Ladero V."/>
            <person name="Linares D.M."/>
            <person name="del Rio B."/>
            <person name="Mayo B."/>
            <person name="Martin M.C."/>
            <person name="Fernandez M."/>
            <person name="Alvarez M.A."/>
        </authorList>
    </citation>
    <scope>NUCLEOTIDE SEQUENCE [LARGE SCALE GENOMIC DNA]</scope>
    <source>
        <strain evidence="3 4">GE214</strain>
    </source>
</reference>
<evidence type="ECO:0008006" key="5">
    <source>
        <dbReference type="Google" id="ProtNLM"/>
    </source>
</evidence>
<feature type="domain" description="Primase C-terminal 1" evidence="1">
    <location>
        <begin position="193"/>
        <end position="258"/>
    </location>
</feature>
<evidence type="ECO:0000259" key="1">
    <source>
        <dbReference type="SMART" id="SM00942"/>
    </source>
</evidence>
<dbReference type="CDD" id="cd04859">
    <property type="entry name" value="Prim_Pol"/>
    <property type="match status" value="1"/>
</dbReference>
<sequence length="268" mass="30735">MENIMLETALRYKKLGISIIPVSRDKKPMIEFADREPLTEDEIKAFWKQNPTANLAMKCDKFVVVDVDVHNDINGYESIQPLLDEEWWKPTLSQTTASGGKQYFFLKREDMAVTQRIGFLKGVDIKAHENNYVVIPPSVTRKGQYKWDNQLPIITAPKELIREIMKNRDNYTHYDFSGFTTSGSSKTAQLFEAIVHGLGDSGGRNDALARFIGGLFLRNVDFDVVYQLAKQANFSTSDPLEDKEFERTFESMFKKEMRRRNGIRSDGG</sequence>
<dbReference type="Proteomes" id="UP000028401">
    <property type="component" value="Unassembled WGS sequence"/>
</dbReference>
<gene>
    <name evidence="3" type="ORF">U725_00826</name>
</gene>
<dbReference type="InterPro" id="IPR015330">
    <property type="entry name" value="DNA_primase/pol_bifunc_N"/>
</dbReference>
<dbReference type="SUPFAM" id="SSF56747">
    <property type="entry name" value="Prim-pol domain"/>
    <property type="match status" value="1"/>
</dbReference>
<dbReference type="AlphaFoldDB" id="A0A084AC99"/>
<accession>A0A084AC99</accession>
<dbReference type="SMART" id="SM00943">
    <property type="entry name" value="Prim-Pol"/>
    <property type="match status" value="1"/>
</dbReference>
<organism evidence="3 4">
    <name type="scientific">Lactococcus cremoris subsp. cremoris GE214</name>
    <dbReference type="NCBI Taxonomy" id="1415168"/>
    <lineage>
        <taxon>Bacteria</taxon>
        <taxon>Bacillati</taxon>
        <taxon>Bacillota</taxon>
        <taxon>Bacilli</taxon>
        <taxon>Lactobacillales</taxon>
        <taxon>Streptococcaceae</taxon>
        <taxon>Lactococcus</taxon>
        <taxon>Lactococcus cremoris subsp. cremoris</taxon>
    </lineage>
</organism>
<dbReference type="PATRIC" id="fig|1415168.3.peg.882"/>
<evidence type="ECO:0000259" key="2">
    <source>
        <dbReference type="SMART" id="SM00943"/>
    </source>
</evidence>
<protein>
    <recommendedName>
        <fullName evidence="5">DNA primase</fullName>
    </recommendedName>
</protein>
<evidence type="ECO:0000313" key="3">
    <source>
        <dbReference type="EMBL" id="KEY62928.1"/>
    </source>
</evidence>
<dbReference type="EMBL" id="AZSI01000017">
    <property type="protein sequence ID" value="KEY62928.1"/>
    <property type="molecule type" value="Genomic_DNA"/>
</dbReference>
<dbReference type="InterPro" id="IPR014820">
    <property type="entry name" value="PriCT_1"/>
</dbReference>